<dbReference type="GO" id="GO:0004190">
    <property type="term" value="F:aspartic-type endopeptidase activity"/>
    <property type="evidence" value="ECO:0007669"/>
    <property type="project" value="UniProtKB-KW"/>
</dbReference>
<dbReference type="Pfam" id="PF00026">
    <property type="entry name" value="Asp"/>
    <property type="match status" value="1"/>
</dbReference>
<keyword evidence="8" id="KW-0732">Signal</keyword>
<feature type="domain" description="Peptidase A1" evidence="9">
    <location>
        <begin position="62"/>
        <end position="374"/>
    </location>
</feature>
<feature type="disulfide bond" evidence="6">
    <location>
        <begin position="298"/>
        <end position="333"/>
    </location>
</feature>
<evidence type="ECO:0000256" key="4">
    <source>
        <dbReference type="ARBA" id="ARBA00022801"/>
    </source>
</evidence>
<dbReference type="AlphaFoldDB" id="A0A9N9XIL8"/>
<dbReference type="GO" id="GO:0006508">
    <property type="term" value="P:proteolysis"/>
    <property type="evidence" value="ECO:0007669"/>
    <property type="project" value="UniProtKB-KW"/>
</dbReference>
<evidence type="ECO:0000259" key="9">
    <source>
        <dbReference type="PROSITE" id="PS51767"/>
    </source>
</evidence>
<dbReference type="Proteomes" id="UP001153712">
    <property type="component" value="Chromosome 1"/>
</dbReference>
<name>A0A9N9XIL8_PHYSR</name>
<feature type="disulfide bond" evidence="6">
    <location>
        <begin position="93"/>
        <end position="98"/>
    </location>
</feature>
<dbReference type="EMBL" id="OU900094">
    <property type="protein sequence ID" value="CAG9853742.1"/>
    <property type="molecule type" value="Genomic_DNA"/>
</dbReference>
<dbReference type="InterPro" id="IPR001461">
    <property type="entry name" value="Aspartic_peptidase_A1"/>
</dbReference>
<feature type="active site" evidence="5">
    <location>
        <position position="80"/>
    </location>
</feature>
<keyword evidence="3 7" id="KW-0064">Aspartyl protease</keyword>
<dbReference type="InterPro" id="IPR021109">
    <property type="entry name" value="Peptidase_aspartic_dom_sf"/>
</dbReference>
<dbReference type="InterPro" id="IPR001969">
    <property type="entry name" value="Aspartic_peptidase_AS"/>
</dbReference>
<dbReference type="PANTHER" id="PTHR47966:SF51">
    <property type="entry name" value="BETA-SITE APP-CLEAVING ENZYME, ISOFORM A-RELATED"/>
    <property type="match status" value="1"/>
</dbReference>
<feature type="active site" evidence="5">
    <location>
        <position position="263"/>
    </location>
</feature>
<dbReference type="OrthoDB" id="771136at2759"/>
<comment type="similarity">
    <text evidence="1 7">Belongs to the peptidase A1 family.</text>
</comment>
<dbReference type="PROSITE" id="PS00141">
    <property type="entry name" value="ASP_PROTEASE"/>
    <property type="match status" value="2"/>
</dbReference>
<evidence type="ECO:0000256" key="1">
    <source>
        <dbReference type="ARBA" id="ARBA00007447"/>
    </source>
</evidence>
<dbReference type="PRINTS" id="PR00792">
    <property type="entry name" value="PEPSIN"/>
</dbReference>
<dbReference type="Gene3D" id="2.40.70.10">
    <property type="entry name" value="Acid Proteases"/>
    <property type="match status" value="2"/>
</dbReference>
<evidence type="ECO:0000313" key="11">
    <source>
        <dbReference type="Proteomes" id="UP001153712"/>
    </source>
</evidence>
<organism evidence="10 11">
    <name type="scientific">Phyllotreta striolata</name>
    <name type="common">Striped flea beetle</name>
    <name type="synonym">Crioceris striolata</name>
    <dbReference type="NCBI Taxonomy" id="444603"/>
    <lineage>
        <taxon>Eukaryota</taxon>
        <taxon>Metazoa</taxon>
        <taxon>Ecdysozoa</taxon>
        <taxon>Arthropoda</taxon>
        <taxon>Hexapoda</taxon>
        <taxon>Insecta</taxon>
        <taxon>Pterygota</taxon>
        <taxon>Neoptera</taxon>
        <taxon>Endopterygota</taxon>
        <taxon>Coleoptera</taxon>
        <taxon>Polyphaga</taxon>
        <taxon>Cucujiformia</taxon>
        <taxon>Chrysomeloidea</taxon>
        <taxon>Chrysomelidae</taxon>
        <taxon>Galerucinae</taxon>
        <taxon>Alticini</taxon>
        <taxon>Phyllotreta</taxon>
    </lineage>
</organism>
<evidence type="ECO:0000256" key="2">
    <source>
        <dbReference type="ARBA" id="ARBA00022670"/>
    </source>
</evidence>
<reference evidence="10" key="1">
    <citation type="submission" date="2022-01" db="EMBL/GenBank/DDBJ databases">
        <authorList>
            <person name="King R."/>
        </authorList>
    </citation>
    <scope>NUCLEOTIDE SEQUENCE</scope>
</reference>
<dbReference type="InterPro" id="IPR033121">
    <property type="entry name" value="PEPTIDASE_A1"/>
</dbReference>
<evidence type="ECO:0000256" key="3">
    <source>
        <dbReference type="ARBA" id="ARBA00022750"/>
    </source>
</evidence>
<gene>
    <name evidence="10" type="ORF">PHYEVI_LOCUS213</name>
</gene>
<sequence length="378" mass="42200">MFAKIFTLLACLALVQSELIRVPLKKVKSARRATELNGKRQSLLGKYQSSAPTSANLKDAEYYGEVSFGTPPQTFRALFDTGSSDTWVISSQCYEFDCLFQSKYTAELSSTHKPNGTHIDMGYGGMESMSGFLSSDNVEVAGVTVTDQLFTEITDEMTFGDILSSLIGLSYKPVSNQVPMFMDNLFAQRTDLTPAFSFYLFKNSTGEYDGEMTIGGADPKYYKGDFKYFKVLENQPFWKLKIDKVILGSSMEVSNGSRTVVVDTGTDNMIGPTKLINKVYETIGATPVRNSNYYVFDCSKRSSLPDINFVINGQNLTLTYEDYTAEDVQSGVCQPLFDTMDEDVENNISWIFGSPFIKKFYTQFDLKNGRVGFAELAE</sequence>
<dbReference type="PROSITE" id="PS51767">
    <property type="entry name" value="PEPTIDASE_A1"/>
    <property type="match status" value="1"/>
</dbReference>
<evidence type="ECO:0000313" key="10">
    <source>
        <dbReference type="EMBL" id="CAG9853742.1"/>
    </source>
</evidence>
<keyword evidence="4 7" id="KW-0378">Hydrolase</keyword>
<dbReference type="PANTHER" id="PTHR47966">
    <property type="entry name" value="BETA-SITE APP-CLEAVING ENZYME, ISOFORM A-RELATED"/>
    <property type="match status" value="1"/>
</dbReference>
<evidence type="ECO:0000256" key="7">
    <source>
        <dbReference type="RuleBase" id="RU000454"/>
    </source>
</evidence>
<dbReference type="SUPFAM" id="SSF50630">
    <property type="entry name" value="Acid proteases"/>
    <property type="match status" value="1"/>
</dbReference>
<feature type="chain" id="PRO_5040457209" description="Peptidase A1 domain-containing protein" evidence="8">
    <location>
        <begin position="18"/>
        <end position="378"/>
    </location>
</feature>
<dbReference type="FunFam" id="2.40.70.10:FF:000115">
    <property type="entry name" value="Lysosomal aspartic protease"/>
    <property type="match status" value="1"/>
</dbReference>
<protein>
    <recommendedName>
        <fullName evidence="9">Peptidase A1 domain-containing protein</fullName>
    </recommendedName>
</protein>
<keyword evidence="6" id="KW-1015">Disulfide bond</keyword>
<accession>A0A9N9XIL8</accession>
<feature type="signal peptide" evidence="8">
    <location>
        <begin position="1"/>
        <end position="17"/>
    </location>
</feature>
<evidence type="ECO:0000256" key="5">
    <source>
        <dbReference type="PIRSR" id="PIRSR601461-1"/>
    </source>
</evidence>
<keyword evidence="11" id="KW-1185">Reference proteome</keyword>
<keyword evidence="2 7" id="KW-0645">Protease</keyword>
<proteinExistence type="inferred from homology"/>
<evidence type="ECO:0000256" key="6">
    <source>
        <dbReference type="PIRSR" id="PIRSR601461-2"/>
    </source>
</evidence>
<evidence type="ECO:0000256" key="8">
    <source>
        <dbReference type="SAM" id="SignalP"/>
    </source>
</evidence>